<protein>
    <submittedName>
        <fullName evidence="1">Uncharacterized protein</fullName>
    </submittedName>
</protein>
<dbReference type="Proteomes" id="UP001239111">
    <property type="component" value="Chromosome 4"/>
</dbReference>
<accession>A0ACC2N887</accession>
<proteinExistence type="predicted"/>
<gene>
    <name evidence="1" type="ORF">QAD02_008773</name>
</gene>
<name>A0ACC2N887_9HYME</name>
<keyword evidence="2" id="KW-1185">Reference proteome</keyword>
<reference evidence="1" key="1">
    <citation type="submission" date="2023-04" db="EMBL/GenBank/DDBJ databases">
        <title>A chromosome-level genome assembly of the parasitoid wasp Eretmocerus hayati.</title>
        <authorList>
            <person name="Zhong Y."/>
            <person name="Liu S."/>
            <person name="Liu Y."/>
        </authorList>
    </citation>
    <scope>NUCLEOTIDE SEQUENCE</scope>
    <source>
        <strain evidence="1">ZJU_SS_LIU_2023</strain>
    </source>
</reference>
<comment type="caution">
    <text evidence="1">The sequence shown here is derived from an EMBL/GenBank/DDBJ whole genome shotgun (WGS) entry which is preliminary data.</text>
</comment>
<dbReference type="EMBL" id="CM056744">
    <property type="protein sequence ID" value="KAJ8667111.1"/>
    <property type="molecule type" value="Genomic_DNA"/>
</dbReference>
<evidence type="ECO:0000313" key="2">
    <source>
        <dbReference type="Proteomes" id="UP001239111"/>
    </source>
</evidence>
<sequence>MGVNNPCASQDNKNQCQDGNQCNFPGPRTDQIYQTSNIPIRFMYPKLLKGYRELQGGHPHPCYRSSSMDYGWFSPTVHTVPTTYYPRDGTFSSEAGRGGMWRNCSLNTELDRH</sequence>
<organism evidence="1 2">
    <name type="scientific">Eretmocerus hayati</name>
    <dbReference type="NCBI Taxonomy" id="131215"/>
    <lineage>
        <taxon>Eukaryota</taxon>
        <taxon>Metazoa</taxon>
        <taxon>Ecdysozoa</taxon>
        <taxon>Arthropoda</taxon>
        <taxon>Hexapoda</taxon>
        <taxon>Insecta</taxon>
        <taxon>Pterygota</taxon>
        <taxon>Neoptera</taxon>
        <taxon>Endopterygota</taxon>
        <taxon>Hymenoptera</taxon>
        <taxon>Apocrita</taxon>
        <taxon>Proctotrupomorpha</taxon>
        <taxon>Chalcidoidea</taxon>
        <taxon>Aphelinidae</taxon>
        <taxon>Aphelininae</taxon>
        <taxon>Eretmocerus</taxon>
    </lineage>
</organism>
<evidence type="ECO:0000313" key="1">
    <source>
        <dbReference type="EMBL" id="KAJ8667111.1"/>
    </source>
</evidence>